<accession>A0A6J0MQQ4</accession>
<feature type="domain" description="PGG" evidence="8">
    <location>
        <begin position="26"/>
        <end position="148"/>
    </location>
</feature>
<reference evidence="10" key="2">
    <citation type="submission" date="2025-08" db="UniProtKB">
        <authorList>
            <consortium name="RefSeq"/>
        </authorList>
    </citation>
    <scope>IDENTIFICATION</scope>
    <source>
        <tissue evidence="10">Leaf</tissue>
    </source>
</reference>
<evidence type="ECO:0000256" key="6">
    <source>
        <dbReference type="ARBA" id="ARBA00023136"/>
    </source>
</evidence>
<dbReference type="OrthoDB" id="681126at2759"/>
<dbReference type="KEGG" id="rsz:108846075"/>
<evidence type="ECO:0000256" key="5">
    <source>
        <dbReference type="ARBA" id="ARBA00023043"/>
    </source>
</evidence>
<keyword evidence="5" id="KW-0040">ANK repeat</keyword>
<keyword evidence="2 7" id="KW-0812">Transmembrane</keyword>
<dbReference type="AlphaFoldDB" id="A0A6J0MQQ4"/>
<dbReference type="Pfam" id="PF13962">
    <property type="entry name" value="PGG"/>
    <property type="match status" value="1"/>
</dbReference>
<evidence type="ECO:0000256" key="2">
    <source>
        <dbReference type="ARBA" id="ARBA00022692"/>
    </source>
</evidence>
<keyword evidence="9" id="KW-1185">Reference proteome</keyword>
<keyword evidence="6 7" id="KW-0472">Membrane</keyword>
<keyword evidence="3" id="KW-0677">Repeat</keyword>
<keyword evidence="4 7" id="KW-1133">Transmembrane helix</keyword>
<dbReference type="RefSeq" id="XP_018474782.1">
    <property type="nucleotide sequence ID" value="XM_018619280.2"/>
</dbReference>
<feature type="transmembrane region" description="Helical" evidence="7">
    <location>
        <begin position="163"/>
        <end position="193"/>
    </location>
</feature>
<dbReference type="PANTHER" id="PTHR24186">
    <property type="entry name" value="PROTEIN PHOSPHATASE 1 REGULATORY SUBUNIT"/>
    <property type="match status" value="1"/>
</dbReference>
<feature type="transmembrane region" description="Helical" evidence="7">
    <location>
        <begin position="122"/>
        <end position="143"/>
    </location>
</feature>
<evidence type="ECO:0000256" key="1">
    <source>
        <dbReference type="ARBA" id="ARBA00004141"/>
    </source>
</evidence>
<evidence type="ECO:0000256" key="3">
    <source>
        <dbReference type="ARBA" id="ARBA00022737"/>
    </source>
</evidence>
<dbReference type="PANTHER" id="PTHR24186:SF37">
    <property type="entry name" value="PGG DOMAIN-CONTAINING PROTEIN"/>
    <property type="match status" value="1"/>
</dbReference>
<organism evidence="9 10">
    <name type="scientific">Raphanus sativus</name>
    <name type="common">Radish</name>
    <name type="synonym">Raphanus raphanistrum var. sativus</name>
    <dbReference type="NCBI Taxonomy" id="3726"/>
    <lineage>
        <taxon>Eukaryota</taxon>
        <taxon>Viridiplantae</taxon>
        <taxon>Streptophyta</taxon>
        <taxon>Embryophyta</taxon>
        <taxon>Tracheophyta</taxon>
        <taxon>Spermatophyta</taxon>
        <taxon>Magnoliopsida</taxon>
        <taxon>eudicotyledons</taxon>
        <taxon>Gunneridae</taxon>
        <taxon>Pentapetalae</taxon>
        <taxon>rosids</taxon>
        <taxon>malvids</taxon>
        <taxon>Brassicales</taxon>
        <taxon>Brassicaceae</taxon>
        <taxon>Brassiceae</taxon>
        <taxon>Raphanus</taxon>
    </lineage>
</organism>
<evidence type="ECO:0000313" key="10">
    <source>
        <dbReference type="RefSeq" id="XP_018474782.1"/>
    </source>
</evidence>
<dbReference type="GeneID" id="108846075"/>
<name>A0A6J0MQQ4_RAPSA</name>
<feature type="transmembrane region" description="Helical" evidence="7">
    <location>
        <begin position="33"/>
        <end position="51"/>
    </location>
</feature>
<sequence>MEINSGENQQEESCRWLKKYLNHQSDWLEKTRGNLMIVATVIASMSFQVMVNPPGGVWQSDECSENHVGVCKQKAGTSIMENHYSTKRDVYLGMVIFSAVSFSASMSLILLIIMGLQLRNRLIMATVVIFMTVAVICISGAFYCAVTLVHHLEDHFITAIREIYVAFWIVFPILVLISQLIRFTYKLICCVCCQRRRRSPRRLLPSTPTSAR</sequence>
<gene>
    <name evidence="10" type="primary">LOC108846075</name>
</gene>
<dbReference type="InterPro" id="IPR026961">
    <property type="entry name" value="PGG_dom"/>
</dbReference>
<evidence type="ECO:0000256" key="7">
    <source>
        <dbReference type="SAM" id="Phobius"/>
    </source>
</evidence>
<evidence type="ECO:0000256" key="4">
    <source>
        <dbReference type="ARBA" id="ARBA00022989"/>
    </source>
</evidence>
<dbReference type="GO" id="GO:0005886">
    <property type="term" value="C:plasma membrane"/>
    <property type="evidence" value="ECO:0007669"/>
    <property type="project" value="TreeGrafter"/>
</dbReference>
<evidence type="ECO:0000313" key="9">
    <source>
        <dbReference type="Proteomes" id="UP000504610"/>
    </source>
</evidence>
<dbReference type="Proteomes" id="UP000504610">
    <property type="component" value="Chromosome 3"/>
</dbReference>
<protein>
    <submittedName>
        <fullName evidence="10">Uncharacterized protein LOC108846075</fullName>
    </submittedName>
</protein>
<feature type="transmembrane region" description="Helical" evidence="7">
    <location>
        <begin position="90"/>
        <end position="115"/>
    </location>
</feature>
<comment type="subcellular location">
    <subcellularLocation>
        <location evidence="1">Membrane</location>
        <topology evidence="1">Multi-pass membrane protein</topology>
    </subcellularLocation>
</comment>
<evidence type="ECO:0000259" key="8">
    <source>
        <dbReference type="Pfam" id="PF13962"/>
    </source>
</evidence>
<proteinExistence type="predicted"/>
<reference evidence="9" key="1">
    <citation type="journal article" date="2019" name="Database">
        <title>The radish genome database (RadishGD): an integrated information resource for radish genomics.</title>
        <authorList>
            <person name="Yu H.J."/>
            <person name="Baek S."/>
            <person name="Lee Y.J."/>
            <person name="Cho A."/>
            <person name="Mun J.H."/>
        </authorList>
    </citation>
    <scope>NUCLEOTIDE SEQUENCE [LARGE SCALE GENOMIC DNA]</scope>
    <source>
        <strain evidence="9">cv. WK10039</strain>
    </source>
</reference>